<name>A0A176RSW0_9GAMM</name>
<gene>
    <name evidence="1" type="ORF">THIOM_005586</name>
</gene>
<dbReference type="Proteomes" id="UP000076962">
    <property type="component" value="Unassembled WGS sequence"/>
</dbReference>
<evidence type="ECO:0000313" key="2">
    <source>
        <dbReference type="Proteomes" id="UP000076962"/>
    </source>
</evidence>
<accession>A0A176RSW0</accession>
<protein>
    <submittedName>
        <fullName evidence="1">Uncharacterized protein</fullName>
    </submittedName>
</protein>
<evidence type="ECO:0000313" key="1">
    <source>
        <dbReference type="EMBL" id="OAD18807.1"/>
    </source>
</evidence>
<dbReference type="AlphaFoldDB" id="A0A176RSW0"/>
<sequence>MRPKRLLGASLDWSSMLPSAGLRVSELKAEMIVATAIVSANWRKNCPVIPPMNAVGMNTALSTKAIEMSAVPTSSMVTRAASFGDNP</sequence>
<comment type="caution">
    <text evidence="1">The sequence shown here is derived from an EMBL/GenBank/DDBJ whole genome shotgun (WGS) entry which is preliminary data.</text>
</comment>
<reference evidence="1 2" key="1">
    <citation type="submission" date="2016-05" db="EMBL/GenBank/DDBJ databases">
        <title>Single-cell genome of chain-forming Candidatus Thiomargarita nelsonii and comparison to other large sulfur-oxidizing bacteria.</title>
        <authorList>
            <person name="Winkel M."/>
            <person name="Salman V."/>
            <person name="Woyke T."/>
            <person name="Schulz-Vogt H."/>
            <person name="Richter M."/>
            <person name="Flood B."/>
            <person name="Bailey J."/>
            <person name="Amann R."/>
            <person name="Mussmann M."/>
        </authorList>
    </citation>
    <scope>NUCLEOTIDE SEQUENCE [LARGE SCALE GENOMIC DNA]</scope>
    <source>
        <strain evidence="1 2">THI036</strain>
    </source>
</reference>
<organism evidence="1 2">
    <name type="scientific">Candidatus Thiomargarita nelsonii</name>
    <dbReference type="NCBI Taxonomy" id="1003181"/>
    <lineage>
        <taxon>Bacteria</taxon>
        <taxon>Pseudomonadati</taxon>
        <taxon>Pseudomonadota</taxon>
        <taxon>Gammaproteobacteria</taxon>
        <taxon>Thiotrichales</taxon>
        <taxon>Thiotrichaceae</taxon>
        <taxon>Thiomargarita</taxon>
    </lineage>
</organism>
<proteinExistence type="predicted"/>
<dbReference type="EMBL" id="LUTY01003077">
    <property type="protein sequence ID" value="OAD18807.1"/>
    <property type="molecule type" value="Genomic_DNA"/>
</dbReference>
<keyword evidence="2" id="KW-1185">Reference proteome</keyword>